<dbReference type="InterPro" id="IPR003245">
    <property type="entry name" value="Phytocyanin_dom"/>
</dbReference>
<dbReference type="FunFam" id="2.60.40.420:FF:000003">
    <property type="entry name" value="Blue copper"/>
    <property type="match status" value="1"/>
</dbReference>
<evidence type="ECO:0000313" key="4">
    <source>
        <dbReference type="EMBL" id="KAG0479276.1"/>
    </source>
</evidence>
<dbReference type="GO" id="GO:0009055">
    <property type="term" value="F:electron transfer activity"/>
    <property type="evidence" value="ECO:0007669"/>
    <property type="project" value="InterPro"/>
</dbReference>
<dbReference type="PANTHER" id="PTHR33021:SF339">
    <property type="entry name" value="OS07G0570600 PROTEIN"/>
    <property type="match status" value="1"/>
</dbReference>
<dbReference type="CDD" id="cd04216">
    <property type="entry name" value="Phytocyanin"/>
    <property type="match status" value="1"/>
</dbReference>
<evidence type="ECO:0000256" key="1">
    <source>
        <dbReference type="ARBA" id="ARBA00022723"/>
    </source>
</evidence>
<keyword evidence="1" id="KW-0479">Metal-binding</keyword>
<evidence type="ECO:0000313" key="5">
    <source>
        <dbReference type="Proteomes" id="UP000636800"/>
    </source>
</evidence>
<comment type="caution">
    <text evidence="4">The sequence shown here is derived from an EMBL/GenBank/DDBJ whole genome shotgun (WGS) entry which is preliminary data.</text>
</comment>
<dbReference type="Gene3D" id="2.60.40.420">
    <property type="entry name" value="Cupredoxins - blue copper proteins"/>
    <property type="match status" value="1"/>
</dbReference>
<accession>A0A835V154</accession>
<dbReference type="InterPro" id="IPR008972">
    <property type="entry name" value="Cupredoxin"/>
</dbReference>
<sequence>MNEASASSLQKICRSFGERGKTGILFPVLAYLSAKWFAYASQKTGADKREGAMAFYVKVWLFVLAVLIWAEPNPTTAEVFTVGDSVGWTTLNRPNYTAWAAGKTFRVGDTLLFKYHKEYHNVLVVKEADYEACKNSSALFEYHSGEDAVIIKEAGRHFYICGFSNHCQIGQKFDIKAIVSSAALSNPPANSPQSNAGGHLKATPSIADGTLTVVLVTVLCLF</sequence>
<feature type="domain" description="Phytocyanin" evidence="3">
    <location>
        <begin position="78"/>
        <end position="179"/>
    </location>
</feature>
<dbReference type="PROSITE" id="PS51485">
    <property type="entry name" value="PHYTOCYANIN"/>
    <property type="match status" value="1"/>
</dbReference>
<protein>
    <recommendedName>
        <fullName evidence="3">Phytocyanin domain-containing protein</fullName>
    </recommendedName>
</protein>
<name>A0A835V154_VANPL</name>
<proteinExistence type="predicted"/>
<evidence type="ECO:0000259" key="3">
    <source>
        <dbReference type="PROSITE" id="PS51485"/>
    </source>
</evidence>
<dbReference type="GO" id="GO:0005886">
    <property type="term" value="C:plasma membrane"/>
    <property type="evidence" value="ECO:0007669"/>
    <property type="project" value="TreeGrafter"/>
</dbReference>
<dbReference type="InterPro" id="IPR039391">
    <property type="entry name" value="Phytocyanin-like"/>
</dbReference>
<dbReference type="Proteomes" id="UP000636800">
    <property type="component" value="Chromosome 5"/>
</dbReference>
<keyword evidence="2" id="KW-0325">Glycoprotein</keyword>
<dbReference type="Pfam" id="PF02298">
    <property type="entry name" value="Cu_bind_like"/>
    <property type="match status" value="1"/>
</dbReference>
<keyword evidence="5" id="KW-1185">Reference proteome</keyword>
<dbReference type="EMBL" id="JADCNL010000005">
    <property type="protein sequence ID" value="KAG0479276.1"/>
    <property type="molecule type" value="Genomic_DNA"/>
</dbReference>
<dbReference type="SUPFAM" id="SSF49503">
    <property type="entry name" value="Cupredoxins"/>
    <property type="match status" value="1"/>
</dbReference>
<dbReference type="AlphaFoldDB" id="A0A835V154"/>
<reference evidence="4 5" key="1">
    <citation type="journal article" date="2020" name="Nat. Food">
        <title>A phased Vanilla planifolia genome enables genetic improvement of flavour and production.</title>
        <authorList>
            <person name="Hasing T."/>
            <person name="Tang H."/>
            <person name="Brym M."/>
            <person name="Khazi F."/>
            <person name="Huang T."/>
            <person name="Chambers A.H."/>
        </authorList>
    </citation>
    <scope>NUCLEOTIDE SEQUENCE [LARGE SCALE GENOMIC DNA]</scope>
    <source>
        <tissue evidence="4">Leaf</tissue>
    </source>
</reference>
<dbReference type="OrthoDB" id="207175at2759"/>
<evidence type="ECO:0000256" key="2">
    <source>
        <dbReference type="ARBA" id="ARBA00023180"/>
    </source>
</evidence>
<organism evidence="4 5">
    <name type="scientific">Vanilla planifolia</name>
    <name type="common">Vanilla</name>
    <dbReference type="NCBI Taxonomy" id="51239"/>
    <lineage>
        <taxon>Eukaryota</taxon>
        <taxon>Viridiplantae</taxon>
        <taxon>Streptophyta</taxon>
        <taxon>Embryophyta</taxon>
        <taxon>Tracheophyta</taxon>
        <taxon>Spermatophyta</taxon>
        <taxon>Magnoliopsida</taxon>
        <taxon>Liliopsida</taxon>
        <taxon>Asparagales</taxon>
        <taxon>Orchidaceae</taxon>
        <taxon>Vanilloideae</taxon>
        <taxon>Vanilleae</taxon>
        <taxon>Vanilla</taxon>
    </lineage>
</organism>
<gene>
    <name evidence="4" type="ORF">HPP92_010134</name>
</gene>
<dbReference type="GO" id="GO:0046872">
    <property type="term" value="F:metal ion binding"/>
    <property type="evidence" value="ECO:0007669"/>
    <property type="project" value="UniProtKB-KW"/>
</dbReference>
<dbReference type="PANTHER" id="PTHR33021">
    <property type="entry name" value="BLUE COPPER PROTEIN"/>
    <property type="match status" value="1"/>
</dbReference>